<evidence type="ECO:0000313" key="8">
    <source>
        <dbReference type="EMBL" id="MBW7572092.1"/>
    </source>
</evidence>
<dbReference type="Proteomes" id="UP000719942">
    <property type="component" value="Unassembled WGS sequence"/>
</dbReference>
<keyword evidence="3 6" id="KW-0812">Transmembrane</keyword>
<evidence type="ECO:0000256" key="6">
    <source>
        <dbReference type="RuleBase" id="RU003943"/>
    </source>
</evidence>
<dbReference type="PANTHER" id="PTHR30477:SF0">
    <property type="entry name" value="METAL TRANSPORT SYSTEM MEMBRANE PROTEIN TM_0125-RELATED"/>
    <property type="match status" value="1"/>
</dbReference>
<evidence type="ECO:0000256" key="2">
    <source>
        <dbReference type="ARBA" id="ARBA00008034"/>
    </source>
</evidence>
<evidence type="ECO:0000256" key="4">
    <source>
        <dbReference type="ARBA" id="ARBA00022989"/>
    </source>
</evidence>
<accession>A0ABS7DLD7</accession>
<evidence type="ECO:0000256" key="3">
    <source>
        <dbReference type="ARBA" id="ARBA00022692"/>
    </source>
</evidence>
<feature type="transmembrane region" description="Helical" evidence="7">
    <location>
        <begin position="244"/>
        <end position="263"/>
    </location>
</feature>
<dbReference type="Pfam" id="PF00950">
    <property type="entry name" value="ABC-3"/>
    <property type="match status" value="1"/>
</dbReference>
<comment type="caution">
    <text evidence="8">The sequence shown here is derived from an EMBL/GenBank/DDBJ whole genome shotgun (WGS) entry which is preliminary data.</text>
</comment>
<dbReference type="SUPFAM" id="SSF81345">
    <property type="entry name" value="ABC transporter involved in vitamin B12 uptake, BtuC"/>
    <property type="match status" value="1"/>
</dbReference>
<comment type="similarity">
    <text evidence="2 6">Belongs to the ABC-3 integral membrane protein family.</text>
</comment>
<keyword evidence="5 7" id="KW-0472">Membrane</keyword>
<dbReference type="InterPro" id="IPR001626">
    <property type="entry name" value="ABC_TroCD"/>
</dbReference>
<keyword evidence="6" id="KW-0813">Transport</keyword>
<dbReference type="EMBL" id="JAGFNZ010000002">
    <property type="protein sequence ID" value="MBW7572092.1"/>
    <property type="molecule type" value="Genomic_DNA"/>
</dbReference>
<feature type="transmembrane region" description="Helical" evidence="7">
    <location>
        <begin position="189"/>
        <end position="210"/>
    </location>
</feature>
<evidence type="ECO:0000313" key="9">
    <source>
        <dbReference type="Proteomes" id="UP000719942"/>
    </source>
</evidence>
<keyword evidence="9" id="KW-1185">Reference proteome</keyword>
<evidence type="ECO:0000256" key="5">
    <source>
        <dbReference type="ARBA" id="ARBA00023136"/>
    </source>
</evidence>
<name>A0ABS7DLD7_9FIRM</name>
<feature type="transmembrane region" description="Helical" evidence="7">
    <location>
        <begin position="12"/>
        <end position="32"/>
    </location>
</feature>
<feature type="transmembrane region" description="Helical" evidence="7">
    <location>
        <begin position="52"/>
        <end position="73"/>
    </location>
</feature>
<sequence>MMIFEYEFMRRAFLVGILLAVIVPCIGTVIVLKRLSMVGDALSHTSLAGVALGLIFNFNPVLGAVAACTLAAFAMEGIRKKFPQYSEISIAIIMSAGIGLAGILSGFVQNAQSFNSFLFGSIVAISDFELDLVIIISVIVLLSFVFLYRELFYISFDEQLARLAGVPVRTVNFIFTVLTAITVSVAARTVGALIVSSMMVVPVACAMQVAKSYKKTVLCAIGFALVFTVPGLFISYYVGLKPGGTIVLCGVLILVLILIFKNSSVGKRIPRLRQ</sequence>
<evidence type="ECO:0000256" key="1">
    <source>
        <dbReference type="ARBA" id="ARBA00004141"/>
    </source>
</evidence>
<evidence type="ECO:0000256" key="7">
    <source>
        <dbReference type="SAM" id="Phobius"/>
    </source>
</evidence>
<reference evidence="8 9" key="1">
    <citation type="submission" date="2021-03" db="EMBL/GenBank/DDBJ databases">
        <title>Caproiciproducens sp. nov. isolated from feces of cow.</title>
        <authorList>
            <person name="Choi J.-Y."/>
        </authorList>
    </citation>
    <scope>NUCLEOTIDE SEQUENCE [LARGE SCALE GENOMIC DNA]</scope>
    <source>
        <strain evidence="8 9">AGMB10547</strain>
    </source>
</reference>
<feature type="transmembrane region" description="Helical" evidence="7">
    <location>
        <begin position="217"/>
        <end position="238"/>
    </location>
</feature>
<gene>
    <name evidence="8" type="ORF">J5W02_04640</name>
</gene>
<dbReference type="CDD" id="cd06550">
    <property type="entry name" value="TM_ABC_iron-siderophores_like"/>
    <property type="match status" value="1"/>
</dbReference>
<comment type="subcellular location">
    <subcellularLocation>
        <location evidence="6">Cell membrane</location>
        <topology evidence="6">Multi-pass membrane protein</topology>
    </subcellularLocation>
    <subcellularLocation>
        <location evidence="1">Membrane</location>
        <topology evidence="1">Multi-pass membrane protein</topology>
    </subcellularLocation>
</comment>
<dbReference type="InterPro" id="IPR037294">
    <property type="entry name" value="ABC_BtuC-like"/>
</dbReference>
<feature type="transmembrane region" description="Helical" evidence="7">
    <location>
        <begin position="160"/>
        <end position="183"/>
    </location>
</feature>
<dbReference type="Gene3D" id="1.10.3470.10">
    <property type="entry name" value="ABC transporter involved in vitamin B12 uptake, BtuC"/>
    <property type="match status" value="1"/>
</dbReference>
<dbReference type="PANTHER" id="PTHR30477">
    <property type="entry name" value="ABC-TRANSPORTER METAL-BINDING PROTEIN"/>
    <property type="match status" value="1"/>
</dbReference>
<proteinExistence type="inferred from homology"/>
<feature type="transmembrane region" description="Helical" evidence="7">
    <location>
        <begin position="128"/>
        <end position="148"/>
    </location>
</feature>
<protein>
    <submittedName>
        <fullName evidence="8">Metal ABC transporter permease</fullName>
    </submittedName>
</protein>
<keyword evidence="4 7" id="KW-1133">Transmembrane helix</keyword>
<organism evidence="8 9">
    <name type="scientific">Caproiciproducens faecalis</name>
    <dbReference type="NCBI Taxonomy" id="2820301"/>
    <lineage>
        <taxon>Bacteria</taxon>
        <taxon>Bacillati</taxon>
        <taxon>Bacillota</taxon>
        <taxon>Clostridia</taxon>
        <taxon>Eubacteriales</taxon>
        <taxon>Acutalibacteraceae</taxon>
        <taxon>Caproiciproducens</taxon>
    </lineage>
</organism>
<feature type="transmembrane region" description="Helical" evidence="7">
    <location>
        <begin position="85"/>
        <end position="108"/>
    </location>
</feature>